<gene>
    <name evidence="9" type="ORF">WIS52_16800</name>
</gene>
<dbReference type="EMBL" id="JBEDNQ010000006">
    <property type="protein sequence ID" value="MEQ3552135.1"/>
    <property type="molecule type" value="Genomic_DNA"/>
</dbReference>
<sequence length="363" mass="35871">MSGAPVDVPAAAARRRTLAPRVPVPGGRVLSGRVAVRSALVCAVLLLLTTAVTGVALGLGEIVYSPAEVLAALAGRASGAAELFVVGWRLPRAVAAVVFGAMLGVSGALFQTVTRNPLGSPDIIGFTAGSSLAGTAAILLVGSGFAVVAGGALAGGLAVAVVMVLLSRGGGVAGFRLVIAGIALNAMLLSTESWLVLIADLDAARAAALWGAGTLNGADFGYVGWAMALGGAAIVLTVLLLGQRLDLLDMGEDTSSALGGRPARTRLYAVGAGVLLVALVTAAAGPIAFVALAAPHIGRRLTAGTGNALIPAACSGAFLLAAADLAAQHLVPGRTYPVGVVTVVGGGLYLMTLIVRENRRATL</sequence>
<feature type="transmembrane region" description="Helical" evidence="8">
    <location>
        <begin position="301"/>
        <end position="323"/>
    </location>
</feature>
<keyword evidence="5 8" id="KW-0812">Transmembrane</keyword>
<name>A0ABV1KCD1_9PSEU</name>
<feature type="transmembrane region" description="Helical" evidence="8">
    <location>
        <begin position="178"/>
        <end position="199"/>
    </location>
</feature>
<protein>
    <submittedName>
        <fullName evidence="9">Iron chelate uptake ABC transporter family permease subunit</fullName>
    </submittedName>
</protein>
<evidence type="ECO:0000256" key="2">
    <source>
        <dbReference type="ARBA" id="ARBA00007935"/>
    </source>
</evidence>
<dbReference type="InterPro" id="IPR037294">
    <property type="entry name" value="ABC_BtuC-like"/>
</dbReference>
<feature type="transmembrane region" description="Helical" evidence="8">
    <location>
        <begin position="93"/>
        <end position="111"/>
    </location>
</feature>
<dbReference type="InterPro" id="IPR000522">
    <property type="entry name" value="ABC_transptr_permease_BtuC"/>
</dbReference>
<evidence type="ECO:0000256" key="7">
    <source>
        <dbReference type="ARBA" id="ARBA00023136"/>
    </source>
</evidence>
<comment type="similarity">
    <text evidence="2">Belongs to the binding-protein-dependent transport system permease family. FecCD subfamily.</text>
</comment>
<evidence type="ECO:0000256" key="5">
    <source>
        <dbReference type="ARBA" id="ARBA00022692"/>
    </source>
</evidence>
<accession>A0ABV1KCD1</accession>
<evidence type="ECO:0000256" key="3">
    <source>
        <dbReference type="ARBA" id="ARBA00022448"/>
    </source>
</evidence>
<dbReference type="Pfam" id="PF01032">
    <property type="entry name" value="FecCD"/>
    <property type="match status" value="1"/>
</dbReference>
<reference evidence="9 10" key="1">
    <citation type="submission" date="2024-03" db="EMBL/GenBank/DDBJ databases">
        <title>Draft genome sequence of Pseudonocardia nematodicida JCM 31783.</title>
        <authorList>
            <person name="Butdee W."/>
            <person name="Duangmal K."/>
        </authorList>
    </citation>
    <scope>NUCLEOTIDE SEQUENCE [LARGE SCALE GENOMIC DNA]</scope>
    <source>
        <strain evidence="9 10">JCM 31783</strain>
    </source>
</reference>
<feature type="transmembrane region" description="Helical" evidence="8">
    <location>
        <begin position="69"/>
        <end position="86"/>
    </location>
</feature>
<keyword evidence="3" id="KW-0813">Transport</keyword>
<dbReference type="Gene3D" id="1.10.3470.10">
    <property type="entry name" value="ABC transporter involved in vitamin B12 uptake, BtuC"/>
    <property type="match status" value="1"/>
</dbReference>
<evidence type="ECO:0000256" key="6">
    <source>
        <dbReference type="ARBA" id="ARBA00022989"/>
    </source>
</evidence>
<feature type="transmembrane region" description="Helical" evidence="8">
    <location>
        <begin position="267"/>
        <end position="294"/>
    </location>
</feature>
<proteinExistence type="inferred from homology"/>
<dbReference type="PANTHER" id="PTHR30472:SF24">
    <property type="entry name" value="FERRIC ENTEROBACTIN TRANSPORT SYSTEM PERMEASE PROTEIN FEPG"/>
    <property type="match status" value="1"/>
</dbReference>
<evidence type="ECO:0000256" key="8">
    <source>
        <dbReference type="SAM" id="Phobius"/>
    </source>
</evidence>
<evidence type="ECO:0000256" key="1">
    <source>
        <dbReference type="ARBA" id="ARBA00004651"/>
    </source>
</evidence>
<comment type="caution">
    <text evidence="9">The sequence shown here is derived from an EMBL/GenBank/DDBJ whole genome shotgun (WGS) entry which is preliminary data.</text>
</comment>
<feature type="transmembrane region" description="Helical" evidence="8">
    <location>
        <begin position="38"/>
        <end position="57"/>
    </location>
</feature>
<keyword evidence="4" id="KW-1003">Cell membrane</keyword>
<keyword evidence="10" id="KW-1185">Reference proteome</keyword>
<feature type="transmembrane region" description="Helical" evidence="8">
    <location>
        <begin position="335"/>
        <end position="355"/>
    </location>
</feature>
<keyword evidence="7 8" id="KW-0472">Membrane</keyword>
<feature type="transmembrane region" description="Helical" evidence="8">
    <location>
        <begin position="146"/>
        <end position="166"/>
    </location>
</feature>
<organism evidence="9 10">
    <name type="scientific">Pseudonocardia nematodicida</name>
    <dbReference type="NCBI Taxonomy" id="1206997"/>
    <lineage>
        <taxon>Bacteria</taxon>
        <taxon>Bacillati</taxon>
        <taxon>Actinomycetota</taxon>
        <taxon>Actinomycetes</taxon>
        <taxon>Pseudonocardiales</taxon>
        <taxon>Pseudonocardiaceae</taxon>
        <taxon>Pseudonocardia</taxon>
    </lineage>
</organism>
<dbReference type="RefSeq" id="WP_349299201.1">
    <property type="nucleotide sequence ID" value="NZ_JBEDNQ010000006.1"/>
</dbReference>
<feature type="transmembrane region" description="Helical" evidence="8">
    <location>
        <begin position="220"/>
        <end position="241"/>
    </location>
</feature>
<dbReference type="PANTHER" id="PTHR30472">
    <property type="entry name" value="FERRIC ENTEROBACTIN TRANSPORT SYSTEM PERMEASE PROTEIN"/>
    <property type="match status" value="1"/>
</dbReference>
<evidence type="ECO:0000313" key="10">
    <source>
        <dbReference type="Proteomes" id="UP001494902"/>
    </source>
</evidence>
<evidence type="ECO:0000313" key="9">
    <source>
        <dbReference type="EMBL" id="MEQ3552135.1"/>
    </source>
</evidence>
<dbReference type="Proteomes" id="UP001494902">
    <property type="component" value="Unassembled WGS sequence"/>
</dbReference>
<comment type="subcellular location">
    <subcellularLocation>
        <location evidence="1">Cell membrane</location>
        <topology evidence="1">Multi-pass membrane protein</topology>
    </subcellularLocation>
</comment>
<evidence type="ECO:0000256" key="4">
    <source>
        <dbReference type="ARBA" id="ARBA00022475"/>
    </source>
</evidence>
<dbReference type="SUPFAM" id="SSF81345">
    <property type="entry name" value="ABC transporter involved in vitamin B12 uptake, BtuC"/>
    <property type="match status" value="1"/>
</dbReference>
<keyword evidence="6 8" id="KW-1133">Transmembrane helix</keyword>
<feature type="transmembrane region" description="Helical" evidence="8">
    <location>
        <begin position="123"/>
        <end position="141"/>
    </location>
</feature>